<dbReference type="Pfam" id="PF01808">
    <property type="entry name" value="AICARFT_IMPCHas"/>
    <property type="match status" value="1"/>
</dbReference>
<dbReference type="NCBIfam" id="NF002049">
    <property type="entry name" value="PRK00881.1"/>
    <property type="match status" value="1"/>
</dbReference>
<dbReference type="Pfam" id="PF02142">
    <property type="entry name" value="MGS"/>
    <property type="match status" value="1"/>
</dbReference>
<dbReference type="PATRIC" id="fig|862908.3.peg.1531"/>
<keyword evidence="4" id="KW-0808">Transferase</keyword>
<feature type="domain" description="MGS-like" evidence="8">
    <location>
        <begin position="1"/>
        <end position="149"/>
    </location>
</feature>
<dbReference type="Gene3D" id="3.40.140.20">
    <property type="match status" value="2"/>
</dbReference>
<dbReference type="Gene3D" id="3.40.50.1380">
    <property type="entry name" value="Methylglyoxal synthase-like domain"/>
    <property type="match status" value="1"/>
</dbReference>
<dbReference type="eggNOG" id="COG0138">
    <property type="taxonomic scope" value="Bacteria"/>
</dbReference>
<dbReference type="GO" id="GO:0004643">
    <property type="term" value="F:phosphoribosylaminoimidazolecarboxamide formyltransferase activity"/>
    <property type="evidence" value="ECO:0007669"/>
    <property type="project" value="InterPro"/>
</dbReference>
<keyword evidence="5" id="KW-0658">Purine biosynthesis</keyword>
<evidence type="ECO:0000256" key="7">
    <source>
        <dbReference type="ARBA" id="ARBA00023268"/>
    </source>
</evidence>
<keyword evidence="6 9" id="KW-0378">Hydrolase</keyword>
<dbReference type="EC" id="3.5.4.10" evidence="9"/>
<dbReference type="GO" id="GO:0006189">
    <property type="term" value="P:'de novo' IMP biosynthetic process"/>
    <property type="evidence" value="ECO:0007669"/>
    <property type="project" value="UniProtKB-UniPathway"/>
</dbReference>
<dbReference type="PIRSF" id="PIRSF000414">
    <property type="entry name" value="AICARFT_IMPCHas"/>
    <property type="match status" value="1"/>
</dbReference>
<dbReference type="PANTHER" id="PTHR11692:SF0">
    <property type="entry name" value="BIFUNCTIONAL PURINE BIOSYNTHESIS PROTEIN ATIC"/>
    <property type="match status" value="1"/>
</dbReference>
<reference evidence="10" key="1">
    <citation type="journal article" date="2013" name="ISME J.">
        <title>A small predatory core genome in the divergent marine Bacteriovorax marinus SJ and the terrestrial Bdellovibrio bacteriovorus.</title>
        <authorList>
            <person name="Crossman L.C."/>
            <person name="Chen H."/>
            <person name="Cerdeno-Tarraga A.M."/>
            <person name="Brooks K."/>
            <person name="Quail M.A."/>
            <person name="Pineiro S.A."/>
            <person name="Hobley L."/>
            <person name="Sockett R.E."/>
            <person name="Bentley S.D."/>
            <person name="Parkhill J."/>
            <person name="Williams H.N."/>
            <person name="Stine O.C."/>
        </authorList>
    </citation>
    <scope>NUCLEOTIDE SEQUENCE [LARGE SCALE GENOMIC DNA]</scope>
    <source>
        <strain evidence="10">ATCC BAA-682 / DSM 15412 / SJ</strain>
    </source>
</reference>
<evidence type="ECO:0000256" key="3">
    <source>
        <dbReference type="ARBA" id="ARBA00007667"/>
    </source>
</evidence>
<dbReference type="SMART" id="SM00798">
    <property type="entry name" value="AICARFT_IMPCHas"/>
    <property type="match status" value="1"/>
</dbReference>
<evidence type="ECO:0000256" key="4">
    <source>
        <dbReference type="ARBA" id="ARBA00022679"/>
    </source>
</evidence>
<dbReference type="HOGENOM" id="CLU_016316_5_2_7"/>
<dbReference type="CDD" id="cd01421">
    <property type="entry name" value="IMPCH"/>
    <property type="match status" value="1"/>
</dbReference>
<dbReference type="EMBL" id="FQ312005">
    <property type="protein sequence ID" value="CBW26454.1"/>
    <property type="molecule type" value="Genomic_DNA"/>
</dbReference>
<comment type="pathway">
    <text evidence="2">Purine metabolism; IMP biosynthesis via de novo pathway; 5-formamido-1-(5-phospho-D-ribosyl)imidazole-4-carboxamide from 5-amino-1-(5-phospho-D-ribosyl)imidazole-4-carboxamide (10-formyl THF route): step 1/1.</text>
</comment>
<dbReference type="InterPro" id="IPR036914">
    <property type="entry name" value="MGS-like_dom_sf"/>
</dbReference>
<dbReference type="GO" id="GO:0003937">
    <property type="term" value="F:IMP cyclohydrolase activity"/>
    <property type="evidence" value="ECO:0007669"/>
    <property type="project" value="UniProtKB-EC"/>
</dbReference>
<dbReference type="SMART" id="SM00851">
    <property type="entry name" value="MGS"/>
    <property type="match status" value="1"/>
</dbReference>
<dbReference type="InterPro" id="IPR024051">
    <property type="entry name" value="AICAR_Tfase_dup_dom_sf"/>
</dbReference>
<name>E1X0W5_HALMS</name>
<dbReference type="SUPFAM" id="SSF53927">
    <property type="entry name" value="Cytidine deaminase-like"/>
    <property type="match status" value="1"/>
</dbReference>
<proteinExistence type="inferred from homology"/>
<dbReference type="FunFam" id="3.40.50.1380:FF:000001">
    <property type="entry name" value="Bifunctional purine biosynthesis protein PurH"/>
    <property type="match status" value="1"/>
</dbReference>
<evidence type="ECO:0000256" key="5">
    <source>
        <dbReference type="ARBA" id="ARBA00022755"/>
    </source>
</evidence>
<dbReference type="PROSITE" id="PS51855">
    <property type="entry name" value="MGS"/>
    <property type="match status" value="1"/>
</dbReference>
<evidence type="ECO:0000259" key="8">
    <source>
        <dbReference type="PROSITE" id="PS51855"/>
    </source>
</evidence>
<dbReference type="GO" id="GO:0005829">
    <property type="term" value="C:cytosol"/>
    <property type="evidence" value="ECO:0007669"/>
    <property type="project" value="TreeGrafter"/>
</dbReference>
<protein>
    <submittedName>
        <fullName evidence="9">Bifunctional purine biosynthesis protein PurH</fullName>
        <ecNumber evidence="9">3.5.4.10</ecNumber>
    </submittedName>
</protein>
<accession>E1X0W5</accession>
<comment type="pathway">
    <text evidence="1">Purine metabolism; IMP biosynthesis via de novo pathway; IMP from 5-formamido-1-(5-phospho-D-ribosyl)imidazole-4-carboxamide: step 1/1.</text>
</comment>
<dbReference type="InterPro" id="IPR016193">
    <property type="entry name" value="Cytidine_deaminase-like"/>
</dbReference>
<dbReference type="InterPro" id="IPR002695">
    <property type="entry name" value="PurH-like"/>
</dbReference>
<evidence type="ECO:0000256" key="6">
    <source>
        <dbReference type="ARBA" id="ARBA00022801"/>
    </source>
</evidence>
<dbReference type="PANTHER" id="PTHR11692">
    <property type="entry name" value="BIFUNCTIONAL PURINE BIOSYNTHESIS PROTEIN PURH"/>
    <property type="match status" value="1"/>
</dbReference>
<evidence type="ECO:0000313" key="10">
    <source>
        <dbReference type="Proteomes" id="UP000008963"/>
    </source>
</evidence>
<dbReference type="SUPFAM" id="SSF52335">
    <property type="entry name" value="Methylglyoxal synthase-like"/>
    <property type="match status" value="1"/>
</dbReference>
<organism evidence="9 10">
    <name type="scientific">Halobacteriovorax marinus (strain ATCC BAA-682 / DSM 15412 / SJ)</name>
    <name type="common">Bacteriovorax marinus</name>
    <dbReference type="NCBI Taxonomy" id="862908"/>
    <lineage>
        <taxon>Bacteria</taxon>
        <taxon>Pseudomonadati</taxon>
        <taxon>Bdellovibrionota</taxon>
        <taxon>Bacteriovoracia</taxon>
        <taxon>Bacteriovoracales</taxon>
        <taxon>Halobacteriovoraceae</taxon>
        <taxon>Halobacteriovorax</taxon>
    </lineage>
</organism>
<evidence type="ECO:0000256" key="2">
    <source>
        <dbReference type="ARBA" id="ARBA00004954"/>
    </source>
</evidence>
<dbReference type="STRING" id="862908.BMS_1608"/>
<dbReference type="RefSeq" id="WP_014244236.1">
    <property type="nucleotide sequence ID" value="NC_016620.1"/>
</dbReference>
<dbReference type="Proteomes" id="UP000008963">
    <property type="component" value="Chromosome"/>
</dbReference>
<dbReference type="AlphaFoldDB" id="E1X0W5"/>
<evidence type="ECO:0000256" key="1">
    <source>
        <dbReference type="ARBA" id="ARBA00004844"/>
    </source>
</evidence>
<dbReference type="KEGG" id="bmx:BMS_1608"/>
<dbReference type="UniPathway" id="UPA00074">
    <property type="reaction ID" value="UER00133"/>
</dbReference>
<dbReference type="InterPro" id="IPR011607">
    <property type="entry name" value="MGS-like_dom"/>
</dbReference>
<comment type="similarity">
    <text evidence="3">Belongs to the PurH family.</text>
</comment>
<gene>
    <name evidence="9" type="primary">purH</name>
    <name evidence="9" type="ordered locus">BMS_1608</name>
</gene>
<evidence type="ECO:0000313" key="9">
    <source>
        <dbReference type="EMBL" id="CBW26454.1"/>
    </source>
</evidence>
<keyword evidence="7" id="KW-0511">Multifunctional enzyme</keyword>
<keyword evidence="10" id="KW-1185">Reference proteome</keyword>
<dbReference type="OrthoDB" id="5288157at2"/>
<sequence length="517" mass="57592">MESNWPVKRALVSVSDKEGIVELCKFLDKSGVEIISTGGTRDILTKNGIESLDITSVTGSPEAFNGRMKTLSFNISSALLFRRDCPRDLSMAKELDIEAIDLVICNLYPFLETVQRTSDLDSIVENIDIGGPTMLRAAAKNYKWVTTICSPDDYDSLIENLTSNEGTIDSTFRKNMAAKAFQHTSRYEIAVSEHMGKLLTDRLPSELYFSGESMNLRYGENAHQSARFLGDKSRWETLQGKELSYNNILDADAAYKCCLELTYELKNKYSCTIIKHSNPCGVASSEDGLDAITRAWNGDKISAFGSILCINDLFTLEMANFLSDKFVEVIIAKDFSAQALELLSKKKNIRVLKRDFNEELSRDHSVRDVLGGLLIQKRDCEYSNTISKVSGDQEIDRDLFIFGQITAKYLMSNAISLVQSDKGALELVGAGMGNPNRFVSISQAVTKAKENGVSDFSKCLLTSDAFFPFKDSIEFISQTGLRNIVQPGGSIRDEEVISASKKANINMYFTGMRHFRH</sequence>